<accession>A0AA35KVT1</accession>
<name>A0AA35KVT1_9SAUR</name>
<proteinExistence type="predicted"/>
<reference evidence="1" key="1">
    <citation type="submission" date="2022-12" db="EMBL/GenBank/DDBJ databases">
        <authorList>
            <person name="Alioto T."/>
            <person name="Alioto T."/>
            <person name="Gomez Garrido J."/>
        </authorList>
    </citation>
    <scope>NUCLEOTIDE SEQUENCE</scope>
</reference>
<gene>
    <name evidence="1" type="ORF">PODLI_1B003144</name>
</gene>
<sequence length="101" mass="11701">MPPPNLLCFRTLCLLLHYRGQNPPIHLSIVYTEWQHLSRVSDREHSLPHPEMSSRIICEDGDNAKQMVYSCAMDTPRLGSLLLHFKGRWDCLPLEMGLNEE</sequence>
<dbReference type="EMBL" id="OX395135">
    <property type="protein sequence ID" value="CAI5785241.1"/>
    <property type="molecule type" value="Genomic_DNA"/>
</dbReference>
<evidence type="ECO:0000313" key="2">
    <source>
        <dbReference type="Proteomes" id="UP001178461"/>
    </source>
</evidence>
<protein>
    <submittedName>
        <fullName evidence="1">Uncharacterized protein</fullName>
    </submittedName>
</protein>
<organism evidence="1 2">
    <name type="scientific">Podarcis lilfordi</name>
    <name type="common">Lilford's wall lizard</name>
    <dbReference type="NCBI Taxonomy" id="74358"/>
    <lineage>
        <taxon>Eukaryota</taxon>
        <taxon>Metazoa</taxon>
        <taxon>Chordata</taxon>
        <taxon>Craniata</taxon>
        <taxon>Vertebrata</taxon>
        <taxon>Euteleostomi</taxon>
        <taxon>Lepidosauria</taxon>
        <taxon>Squamata</taxon>
        <taxon>Bifurcata</taxon>
        <taxon>Unidentata</taxon>
        <taxon>Episquamata</taxon>
        <taxon>Laterata</taxon>
        <taxon>Lacertibaenia</taxon>
        <taxon>Lacertidae</taxon>
        <taxon>Podarcis</taxon>
    </lineage>
</organism>
<evidence type="ECO:0000313" key="1">
    <source>
        <dbReference type="EMBL" id="CAI5785241.1"/>
    </source>
</evidence>
<dbReference type="AlphaFoldDB" id="A0AA35KVT1"/>
<keyword evidence="2" id="KW-1185">Reference proteome</keyword>
<dbReference type="Proteomes" id="UP001178461">
    <property type="component" value="Chromosome 10"/>
</dbReference>